<dbReference type="EMBL" id="FOLG01000001">
    <property type="protein sequence ID" value="SFB85724.1"/>
    <property type="molecule type" value="Genomic_DNA"/>
</dbReference>
<dbReference type="RefSeq" id="WP_093359322.1">
    <property type="nucleotide sequence ID" value="NZ_FOLG01000001.1"/>
</dbReference>
<name>A0A1I1EEY0_9RHOB</name>
<accession>A0A1I1EEY0</accession>
<organism evidence="1 2">
    <name type="scientific">Tropicimonas isoalkanivorans</name>
    <dbReference type="NCBI Taxonomy" id="441112"/>
    <lineage>
        <taxon>Bacteria</taxon>
        <taxon>Pseudomonadati</taxon>
        <taxon>Pseudomonadota</taxon>
        <taxon>Alphaproteobacteria</taxon>
        <taxon>Rhodobacterales</taxon>
        <taxon>Roseobacteraceae</taxon>
        <taxon>Tropicimonas</taxon>
    </lineage>
</organism>
<dbReference type="AlphaFoldDB" id="A0A1I1EEY0"/>
<sequence>MTLGTWGATALVLPDDEEHVFPHWVSPATIHAEVGDGDVQIQRRNATGDDWTTIETLSEDCSRILDVKNMPAMRILPTGSAQFMVVWAKNGA</sequence>
<reference evidence="1 2" key="1">
    <citation type="submission" date="2016-10" db="EMBL/GenBank/DDBJ databases">
        <authorList>
            <person name="de Groot N.N."/>
        </authorList>
    </citation>
    <scope>NUCLEOTIDE SEQUENCE [LARGE SCALE GENOMIC DNA]</scope>
    <source>
        <strain evidence="1 2">DSM 19548</strain>
    </source>
</reference>
<evidence type="ECO:0000313" key="2">
    <source>
        <dbReference type="Proteomes" id="UP000198728"/>
    </source>
</evidence>
<dbReference type="OrthoDB" id="7867084at2"/>
<keyword evidence="2" id="KW-1185">Reference proteome</keyword>
<proteinExistence type="predicted"/>
<dbReference type="Proteomes" id="UP000198728">
    <property type="component" value="Unassembled WGS sequence"/>
</dbReference>
<gene>
    <name evidence="1" type="ORF">SAMN04488094_101785</name>
</gene>
<evidence type="ECO:0000313" key="1">
    <source>
        <dbReference type="EMBL" id="SFB85724.1"/>
    </source>
</evidence>
<protein>
    <submittedName>
        <fullName evidence="1">Uncharacterized protein</fullName>
    </submittedName>
</protein>
<dbReference type="STRING" id="441112.SAMN04488094_101785"/>